<evidence type="ECO:0000256" key="1">
    <source>
        <dbReference type="ARBA" id="ARBA00004651"/>
    </source>
</evidence>
<name>A0A6C1CAD0_9ACTN</name>
<keyword evidence="3" id="KW-0812">Transmembrane</keyword>
<evidence type="ECO:0000256" key="3">
    <source>
        <dbReference type="ARBA" id="ARBA00022692"/>
    </source>
</evidence>
<accession>A0A6C1CAD0</accession>
<dbReference type="AlphaFoldDB" id="A0A6C1CAD0"/>
<gene>
    <name evidence="6" type="ORF">D8771_32505</name>
</gene>
<dbReference type="SUPFAM" id="SSF103473">
    <property type="entry name" value="MFS general substrate transporter"/>
    <property type="match status" value="1"/>
</dbReference>
<dbReference type="Proteomes" id="UP000298111">
    <property type="component" value="Unassembled WGS sequence"/>
</dbReference>
<evidence type="ECO:0000256" key="5">
    <source>
        <dbReference type="ARBA" id="ARBA00023136"/>
    </source>
</evidence>
<dbReference type="Gene3D" id="1.20.1250.20">
    <property type="entry name" value="MFS general substrate transporter like domains"/>
    <property type="match status" value="1"/>
</dbReference>
<sequence length="444" mass="44762">MPSTPPADARPLRSRDFRLLFTGRTLSLIGDAVIPPALALAVLRATGSTSALALVLGCAMLPRLVLLPVGGVLADRFRARTVALGTDLVRCASQLVAGLQLLGGDPSLTVIAVAEAIGGAASAFAMPCQYPLVAGTVKPEGRQRANALMATAESAGRLGGPALAGVLVLTAGPGWAFLLDAATFAVSAGLLAALRVAHVPLPKRSFRADLAEGWREVIGRDWYWPSLLAHAVSNLCLGVLLVLGPAVAVGRLGGEGIWVATVQTGAVGLLAGNALAARHHPRRPVLTANLLGVLFALPLAAFALPAPAPVAVLCYGVATAGLGYLNPVWQTTVQNAVPPTALARVTSYDWLLSLGAMPLGYALAPWAAGHWGAGVPLAAAAVLTGAGAATAAVPGVRNFTARKPAGQQDDTAPGRPAGAETSRTHDDGDEGAPDGGSAPLGSPG</sequence>
<evidence type="ECO:0000256" key="2">
    <source>
        <dbReference type="ARBA" id="ARBA00022475"/>
    </source>
</evidence>
<dbReference type="GO" id="GO:0005886">
    <property type="term" value="C:plasma membrane"/>
    <property type="evidence" value="ECO:0007669"/>
    <property type="project" value="UniProtKB-SubCell"/>
</dbReference>
<reference evidence="6 7" key="1">
    <citation type="submission" date="2018-10" db="EMBL/GenBank/DDBJ databases">
        <title>Isolation of pseudouridimycin from Streptomyces albus DSM 40763.</title>
        <authorList>
            <person name="Rosenqvist P."/>
            <person name="Metsae-Ketelae M."/>
            <person name="Virta P."/>
        </authorList>
    </citation>
    <scope>NUCLEOTIDE SEQUENCE [LARGE SCALE GENOMIC DNA]</scope>
    <source>
        <strain evidence="6 7">DSM 40763</strain>
    </source>
</reference>
<dbReference type="InterPro" id="IPR036259">
    <property type="entry name" value="MFS_trans_sf"/>
</dbReference>
<keyword evidence="5" id="KW-0472">Membrane</keyword>
<dbReference type="Pfam" id="PF07690">
    <property type="entry name" value="MFS_1"/>
    <property type="match status" value="1"/>
</dbReference>
<dbReference type="GO" id="GO:0022857">
    <property type="term" value="F:transmembrane transporter activity"/>
    <property type="evidence" value="ECO:0007669"/>
    <property type="project" value="InterPro"/>
</dbReference>
<proteinExistence type="predicted"/>
<dbReference type="RefSeq" id="WP_037614166.1">
    <property type="nucleotide sequence ID" value="NZ_CP048875.1"/>
</dbReference>
<dbReference type="PANTHER" id="PTHR23513">
    <property type="entry name" value="INTEGRAL MEMBRANE EFFLUX PROTEIN-RELATED"/>
    <property type="match status" value="1"/>
</dbReference>
<dbReference type="EMBL" id="RCIY01000114">
    <property type="protein sequence ID" value="TGG75719.1"/>
    <property type="molecule type" value="Genomic_DNA"/>
</dbReference>
<dbReference type="PANTHER" id="PTHR23513:SF11">
    <property type="entry name" value="STAPHYLOFERRIN A TRANSPORTER"/>
    <property type="match status" value="1"/>
</dbReference>
<dbReference type="GeneID" id="75181777"/>
<protein>
    <submittedName>
        <fullName evidence="6">MFS transporter</fullName>
    </submittedName>
</protein>
<keyword evidence="4" id="KW-1133">Transmembrane helix</keyword>
<keyword evidence="2" id="KW-1003">Cell membrane</keyword>
<comment type="subcellular location">
    <subcellularLocation>
        <location evidence="1">Cell membrane</location>
        <topology evidence="1">Multi-pass membrane protein</topology>
    </subcellularLocation>
</comment>
<evidence type="ECO:0000256" key="4">
    <source>
        <dbReference type="ARBA" id="ARBA00022989"/>
    </source>
</evidence>
<evidence type="ECO:0000313" key="7">
    <source>
        <dbReference type="Proteomes" id="UP000298111"/>
    </source>
</evidence>
<comment type="caution">
    <text evidence="6">The sequence shown here is derived from an EMBL/GenBank/DDBJ whole genome shotgun (WGS) entry which is preliminary data.</text>
</comment>
<organism evidence="6 7">
    <name type="scientific">Streptomyces albus</name>
    <dbReference type="NCBI Taxonomy" id="1888"/>
    <lineage>
        <taxon>Bacteria</taxon>
        <taxon>Bacillati</taxon>
        <taxon>Actinomycetota</taxon>
        <taxon>Actinomycetes</taxon>
        <taxon>Kitasatosporales</taxon>
        <taxon>Streptomycetaceae</taxon>
        <taxon>Streptomyces</taxon>
    </lineage>
</organism>
<dbReference type="InterPro" id="IPR011701">
    <property type="entry name" value="MFS"/>
</dbReference>
<dbReference type="CDD" id="cd06173">
    <property type="entry name" value="MFS_MefA_like"/>
    <property type="match status" value="1"/>
</dbReference>
<evidence type="ECO:0000313" key="6">
    <source>
        <dbReference type="EMBL" id="TGG75719.1"/>
    </source>
</evidence>